<dbReference type="CDD" id="cd00082">
    <property type="entry name" value="HisKA"/>
    <property type="match status" value="1"/>
</dbReference>
<dbReference type="PROSITE" id="PS50113">
    <property type="entry name" value="PAC"/>
    <property type="match status" value="1"/>
</dbReference>
<dbReference type="PROSITE" id="PS50109">
    <property type="entry name" value="HIS_KIN"/>
    <property type="match status" value="1"/>
</dbReference>
<reference evidence="12 13" key="1">
    <citation type="submission" date="2019-10" db="EMBL/GenBank/DDBJ databases">
        <title>Description of Paenibacillus pedi sp. nov.</title>
        <authorList>
            <person name="Carlier A."/>
            <person name="Qi S."/>
        </authorList>
    </citation>
    <scope>NUCLEOTIDE SEQUENCE [LARGE SCALE GENOMIC DNA]</scope>
    <source>
        <strain evidence="12 13">LMG 31457</strain>
    </source>
</reference>
<keyword evidence="5" id="KW-0547">Nucleotide-binding</keyword>
<dbReference type="InterPro" id="IPR003661">
    <property type="entry name" value="HisK_dim/P_dom"/>
</dbReference>
<dbReference type="InterPro" id="IPR000014">
    <property type="entry name" value="PAS"/>
</dbReference>
<dbReference type="Pfam" id="PF02518">
    <property type="entry name" value="HATPase_c"/>
    <property type="match status" value="1"/>
</dbReference>
<dbReference type="SMART" id="SM00388">
    <property type="entry name" value="HisKA"/>
    <property type="match status" value="1"/>
</dbReference>
<dbReference type="InterPro" id="IPR029016">
    <property type="entry name" value="GAF-like_dom_sf"/>
</dbReference>
<feature type="domain" description="PAC" evidence="11">
    <location>
        <begin position="550"/>
        <end position="604"/>
    </location>
</feature>
<dbReference type="Gene3D" id="3.30.565.10">
    <property type="entry name" value="Histidine kinase-like ATPase, C-terminal domain"/>
    <property type="match status" value="1"/>
</dbReference>
<dbReference type="InterPro" id="IPR036890">
    <property type="entry name" value="HATPase_C_sf"/>
</dbReference>
<dbReference type="InterPro" id="IPR035965">
    <property type="entry name" value="PAS-like_dom_sf"/>
</dbReference>
<comment type="catalytic activity">
    <reaction evidence="1">
        <text>ATP + protein L-histidine = ADP + protein N-phospho-L-histidine.</text>
        <dbReference type="EC" id="2.7.13.3"/>
    </reaction>
</comment>
<dbReference type="SUPFAM" id="SSF55785">
    <property type="entry name" value="PYP-like sensor domain (PAS domain)"/>
    <property type="match status" value="2"/>
</dbReference>
<feature type="domain" description="Histidine kinase" evidence="9">
    <location>
        <begin position="617"/>
        <end position="821"/>
    </location>
</feature>
<dbReference type="PROSITE" id="PS50112">
    <property type="entry name" value="PAS"/>
    <property type="match status" value="2"/>
</dbReference>
<dbReference type="CDD" id="cd00075">
    <property type="entry name" value="HATPase"/>
    <property type="match status" value="1"/>
</dbReference>
<dbReference type="SMART" id="SM00091">
    <property type="entry name" value="PAS"/>
    <property type="match status" value="2"/>
</dbReference>
<name>A0ABX1ZJP0_9BACL</name>
<dbReference type="InterPro" id="IPR036097">
    <property type="entry name" value="HisK_dim/P_sf"/>
</dbReference>
<dbReference type="PRINTS" id="PR00344">
    <property type="entry name" value="BCTRLSENSOR"/>
</dbReference>
<keyword evidence="4" id="KW-0808">Transferase</keyword>
<evidence type="ECO:0000259" key="9">
    <source>
        <dbReference type="PROSITE" id="PS50109"/>
    </source>
</evidence>
<dbReference type="PANTHER" id="PTHR43065:SF34">
    <property type="entry name" value="SPORULATION KINASE A"/>
    <property type="match status" value="1"/>
</dbReference>
<evidence type="ECO:0000313" key="13">
    <source>
        <dbReference type="Proteomes" id="UP000618579"/>
    </source>
</evidence>
<feature type="domain" description="PAS" evidence="10">
    <location>
        <begin position="355"/>
        <end position="425"/>
    </location>
</feature>
<evidence type="ECO:0000256" key="4">
    <source>
        <dbReference type="ARBA" id="ARBA00022679"/>
    </source>
</evidence>
<keyword evidence="3" id="KW-0597">Phosphoprotein</keyword>
<keyword evidence="8" id="KW-0902">Two-component regulatory system</keyword>
<dbReference type="EMBL" id="WHNZ01000016">
    <property type="protein sequence ID" value="NOV00041.1"/>
    <property type="molecule type" value="Genomic_DNA"/>
</dbReference>
<evidence type="ECO:0000256" key="8">
    <source>
        <dbReference type="ARBA" id="ARBA00023012"/>
    </source>
</evidence>
<dbReference type="CDD" id="cd00130">
    <property type="entry name" value="PAS"/>
    <property type="match status" value="2"/>
</dbReference>
<dbReference type="Gene3D" id="3.30.450.40">
    <property type="match status" value="1"/>
</dbReference>
<protein>
    <recommendedName>
        <fullName evidence="2">histidine kinase</fullName>
        <ecNumber evidence="2">2.7.13.3</ecNumber>
    </recommendedName>
</protein>
<dbReference type="NCBIfam" id="TIGR00229">
    <property type="entry name" value="sensory_box"/>
    <property type="match status" value="2"/>
</dbReference>
<evidence type="ECO:0000256" key="5">
    <source>
        <dbReference type="ARBA" id="ARBA00022741"/>
    </source>
</evidence>
<evidence type="ECO:0000256" key="6">
    <source>
        <dbReference type="ARBA" id="ARBA00022777"/>
    </source>
</evidence>
<evidence type="ECO:0000259" key="11">
    <source>
        <dbReference type="PROSITE" id="PS50113"/>
    </source>
</evidence>
<dbReference type="InterPro" id="IPR003594">
    <property type="entry name" value="HATPase_dom"/>
</dbReference>
<dbReference type="InterPro" id="IPR005467">
    <property type="entry name" value="His_kinase_dom"/>
</dbReference>
<organism evidence="12 13">
    <name type="scientific">Paenibacillus planticolens</name>
    <dbReference type="NCBI Taxonomy" id="2654976"/>
    <lineage>
        <taxon>Bacteria</taxon>
        <taxon>Bacillati</taxon>
        <taxon>Bacillota</taxon>
        <taxon>Bacilli</taxon>
        <taxon>Bacillales</taxon>
        <taxon>Paenibacillaceae</taxon>
        <taxon>Paenibacillus</taxon>
    </lineage>
</organism>
<dbReference type="RefSeq" id="WP_171682918.1">
    <property type="nucleotide sequence ID" value="NZ_WHNZ01000016.1"/>
</dbReference>
<evidence type="ECO:0000313" key="12">
    <source>
        <dbReference type="EMBL" id="NOV00041.1"/>
    </source>
</evidence>
<dbReference type="Proteomes" id="UP000618579">
    <property type="component" value="Unassembled WGS sequence"/>
</dbReference>
<accession>A0ABX1ZJP0</accession>
<evidence type="ECO:0000259" key="10">
    <source>
        <dbReference type="PROSITE" id="PS50112"/>
    </source>
</evidence>
<keyword evidence="13" id="KW-1185">Reference proteome</keyword>
<gene>
    <name evidence="12" type="ORF">GC097_08435</name>
</gene>
<proteinExistence type="predicted"/>
<dbReference type="Pfam" id="PF01590">
    <property type="entry name" value="GAF"/>
    <property type="match status" value="1"/>
</dbReference>
<evidence type="ECO:0000256" key="2">
    <source>
        <dbReference type="ARBA" id="ARBA00012438"/>
    </source>
</evidence>
<dbReference type="InterPro" id="IPR000700">
    <property type="entry name" value="PAS-assoc_C"/>
</dbReference>
<dbReference type="Pfam" id="PF13426">
    <property type="entry name" value="PAS_9"/>
    <property type="match status" value="2"/>
</dbReference>
<dbReference type="EC" id="2.7.13.3" evidence="2"/>
<dbReference type="Gene3D" id="3.30.450.20">
    <property type="entry name" value="PAS domain"/>
    <property type="match status" value="2"/>
</dbReference>
<keyword evidence="7" id="KW-0067">ATP-binding</keyword>
<dbReference type="SMART" id="SM00387">
    <property type="entry name" value="HATPase_c"/>
    <property type="match status" value="1"/>
</dbReference>
<dbReference type="Gene3D" id="1.10.287.130">
    <property type="match status" value="1"/>
</dbReference>
<evidence type="ECO:0000256" key="1">
    <source>
        <dbReference type="ARBA" id="ARBA00000085"/>
    </source>
</evidence>
<comment type="caution">
    <text evidence="12">The sequence shown here is derived from an EMBL/GenBank/DDBJ whole genome shotgun (WGS) entry which is preliminary data.</text>
</comment>
<keyword evidence="6" id="KW-0418">Kinase</keyword>
<evidence type="ECO:0000256" key="3">
    <source>
        <dbReference type="ARBA" id="ARBA00022553"/>
    </source>
</evidence>
<dbReference type="SUPFAM" id="SSF55874">
    <property type="entry name" value="ATPase domain of HSP90 chaperone/DNA topoisomerase II/histidine kinase"/>
    <property type="match status" value="1"/>
</dbReference>
<dbReference type="InterPro" id="IPR004358">
    <property type="entry name" value="Sig_transdc_His_kin-like_C"/>
</dbReference>
<evidence type="ECO:0000256" key="7">
    <source>
        <dbReference type="ARBA" id="ARBA00022840"/>
    </source>
</evidence>
<feature type="domain" description="PAS" evidence="10">
    <location>
        <begin position="480"/>
        <end position="525"/>
    </location>
</feature>
<dbReference type="Pfam" id="PF00512">
    <property type="entry name" value="HisKA"/>
    <property type="match status" value="1"/>
</dbReference>
<dbReference type="PANTHER" id="PTHR43065">
    <property type="entry name" value="SENSOR HISTIDINE KINASE"/>
    <property type="match status" value="1"/>
</dbReference>
<sequence length="821" mass="93245">MANHRFETFRLSRSLKSEKATIEHEWEKFMSGSFSQLNVRTSMHQSWQRCMEQGVHPLLSKASNNLGIDQIQEYVTSDPLFQMVEPFLKKLKQLAANTGYLVTYSNAAGEMIYFDGDMSLMLKAEDINFSPGSDWSEGSAGTNAIGTALATGVPIQVFASEHFCQEIHGWTCSAAPIHDPATGKVLGVIDLTSFWTVFEPESLDAVVMVAQDIENMLYSQLKFERFRLSQYFVEQTKRTTLPLAVLDRGGRVIKASQLLYKKGWISPDHCFDHTSFIKESFPSKTNWELKDDNKLWLFELSPYFYGGVAIGSIVNVLPPDIAVFNYLPDFRQFPASSSPLSKNDAVESQKRVSKQDQFYKSLFEHHPDAIFTYDLQGILLDANPAAERMLGYDASELRNIMVEDFTFPDYIEQKLRAFANSVRGKQQEYDTAFRHKQGHSLLVSVKSFPIIVENEIVGVYEAVRDIAPHHQQISEDLKSTKEQLEFYFGNTEDAVLVVNANLHIVKANRSFERIYGWTEQELLGKMNPTIPDHLMWELDEIRNNMFSSRQVIPYETVRQRKDGSLINVSNYASPLFDSKGNTVAYVLISRDITGLKQTEELLRKTEKLAVVGQLAAGIAHEIRNPLTTLKGFLTLLKSQTTDKDGWYLDVMLTEIEQMEWIANQFLTVAKPQIVKFERRKLGDVVQQVASFLYPLATMHNVQILIASESEDRFIECDENQLKQVFINVVKNAIEAMPHGGQIDIMIKYNKDSVAVRVKDQGYGIPQDRIAHLGEPFFSLKEKGTGLGLMVCYKIIKEHHGTIHIESEVGRGTTVEINLPFK</sequence>
<dbReference type="InterPro" id="IPR003018">
    <property type="entry name" value="GAF"/>
</dbReference>
<dbReference type="SUPFAM" id="SSF47384">
    <property type="entry name" value="Homodimeric domain of signal transducing histidine kinase"/>
    <property type="match status" value="1"/>
</dbReference>